<dbReference type="PANTHER" id="PTHR33121">
    <property type="entry name" value="CYCLIC DI-GMP PHOSPHODIESTERASE PDEF"/>
    <property type="match status" value="1"/>
</dbReference>
<dbReference type="SMART" id="SM00052">
    <property type="entry name" value="EAL"/>
    <property type="match status" value="1"/>
</dbReference>
<comment type="caution">
    <text evidence="3">The sequence shown here is derived from an EMBL/GenBank/DDBJ whole genome shotgun (WGS) entry which is preliminary data.</text>
</comment>
<feature type="domain" description="EAL" evidence="1">
    <location>
        <begin position="9"/>
        <end position="257"/>
    </location>
</feature>
<keyword evidence="5" id="KW-1185">Reference proteome</keyword>
<evidence type="ECO:0000313" key="5">
    <source>
        <dbReference type="Proteomes" id="UP000526625"/>
    </source>
</evidence>
<reference evidence="3 4" key="1">
    <citation type="submission" date="2020-02" db="EMBL/GenBank/DDBJ databases">
        <title>Draft genome sequence of Rhizobium tropici.</title>
        <authorList>
            <person name="Khayi S."/>
            <person name="Jemo M."/>
        </authorList>
    </citation>
    <scope>NUCLEOTIDE SEQUENCE [LARGE SCALE GENOMIC DNA]</scope>
    <source>
        <strain evidence="3 4">A12</strain>
    </source>
</reference>
<dbReference type="RefSeq" id="WP_015338327.1">
    <property type="nucleotide sequence ID" value="NZ_JAADZA010000016.1"/>
</dbReference>
<dbReference type="GO" id="GO:0071111">
    <property type="term" value="F:cyclic-guanylate-specific phosphodiesterase activity"/>
    <property type="evidence" value="ECO:0007669"/>
    <property type="project" value="InterPro"/>
</dbReference>
<dbReference type="Proteomes" id="UP000471190">
    <property type="component" value="Unassembled WGS sequence"/>
</dbReference>
<evidence type="ECO:0000313" key="2">
    <source>
        <dbReference type="EMBL" id="MBB6494315.1"/>
    </source>
</evidence>
<dbReference type="InterPro" id="IPR001633">
    <property type="entry name" value="EAL_dom"/>
</dbReference>
<dbReference type="CDD" id="cd01948">
    <property type="entry name" value="EAL"/>
    <property type="match status" value="1"/>
</dbReference>
<dbReference type="EMBL" id="JAADZA010000016">
    <property type="protein sequence ID" value="NEV12460.1"/>
    <property type="molecule type" value="Genomic_DNA"/>
</dbReference>
<proteinExistence type="predicted"/>
<dbReference type="Pfam" id="PF00563">
    <property type="entry name" value="EAL"/>
    <property type="match status" value="1"/>
</dbReference>
<dbReference type="PROSITE" id="PS50883">
    <property type="entry name" value="EAL"/>
    <property type="match status" value="1"/>
</dbReference>
<dbReference type="InterPro" id="IPR035919">
    <property type="entry name" value="EAL_sf"/>
</dbReference>
<dbReference type="SUPFAM" id="SSF141868">
    <property type="entry name" value="EAL domain-like"/>
    <property type="match status" value="1"/>
</dbReference>
<dbReference type="EMBL" id="JACHBF010000016">
    <property type="protein sequence ID" value="MBB6494315.1"/>
    <property type="molecule type" value="Genomic_DNA"/>
</dbReference>
<dbReference type="Proteomes" id="UP000526625">
    <property type="component" value="Unassembled WGS sequence"/>
</dbReference>
<evidence type="ECO:0000259" key="1">
    <source>
        <dbReference type="PROSITE" id="PS50883"/>
    </source>
</evidence>
<evidence type="ECO:0000313" key="4">
    <source>
        <dbReference type="Proteomes" id="UP000471190"/>
    </source>
</evidence>
<organism evidence="3 4">
    <name type="scientific">Rhizobium tropici</name>
    <dbReference type="NCBI Taxonomy" id="398"/>
    <lineage>
        <taxon>Bacteria</taxon>
        <taxon>Pseudomonadati</taxon>
        <taxon>Pseudomonadota</taxon>
        <taxon>Alphaproteobacteria</taxon>
        <taxon>Hyphomicrobiales</taxon>
        <taxon>Rhizobiaceae</taxon>
        <taxon>Rhizobium/Agrobacterium group</taxon>
        <taxon>Rhizobium</taxon>
    </lineage>
</organism>
<accession>A0A6P1C5L5</accession>
<dbReference type="InterPro" id="IPR050706">
    <property type="entry name" value="Cyclic-di-GMP_PDE-like"/>
</dbReference>
<dbReference type="AlphaFoldDB" id="A0A6P1C5L5"/>
<dbReference type="PANTHER" id="PTHR33121:SF70">
    <property type="entry name" value="SIGNALING PROTEIN YKOW"/>
    <property type="match status" value="1"/>
</dbReference>
<gene>
    <name evidence="2" type="ORF">GGD45_004756</name>
    <name evidence="3" type="ORF">GXW80_15820</name>
</gene>
<evidence type="ECO:0000313" key="3">
    <source>
        <dbReference type="EMBL" id="NEV12460.1"/>
    </source>
</evidence>
<protein>
    <submittedName>
        <fullName evidence="2 3">EAL domain-containing protein</fullName>
    </submittedName>
</protein>
<name>A0A6P1C5L5_RHITR</name>
<reference evidence="2 5" key="2">
    <citation type="submission" date="2020-08" db="EMBL/GenBank/DDBJ databases">
        <title>Genomic Encyclopedia of Type Strains, Phase IV (KMG-V): Genome sequencing to study the core and pangenomes of soil and plant-associated prokaryotes.</title>
        <authorList>
            <person name="Whitman W."/>
        </authorList>
    </citation>
    <scope>NUCLEOTIDE SEQUENCE [LARGE SCALE GENOMIC DNA]</scope>
    <source>
        <strain evidence="2 5">SEMIA 4059</strain>
    </source>
</reference>
<sequence length="262" mass="28274">MNGNASREEEGHGARILKAIAAGGLGFAAQWIHDAAHTGKTFYAESLARVTDSDGTVHTAGTFVSLLERQDRWFDLDLRILDMVLSDLAADETLVLGFNLSATSLSRSDRFADVFGRISHRPELASRLIIEVTESYPVVGASIERMKMIRALGCRIAIDDFGSGFATPASLLQVPADIVKIDAAFVWDNRPGRDGSDSLSHIVGFASCFAPFVVVEGIETGSQLNVAQEAGATHVQGFLLSRPVSLARLRRHKRKAVLRGVA</sequence>
<dbReference type="Gene3D" id="3.20.20.450">
    <property type="entry name" value="EAL domain"/>
    <property type="match status" value="1"/>
</dbReference>